<dbReference type="Proteomes" id="UP000092666">
    <property type="component" value="Unassembled WGS sequence"/>
</dbReference>
<evidence type="ECO:0000313" key="3">
    <source>
        <dbReference type="Proteomes" id="UP000092666"/>
    </source>
</evidence>
<name>A0A1B9GYT2_9TREE</name>
<dbReference type="AlphaFoldDB" id="A0A1B9GYT2"/>
<proteinExistence type="predicted"/>
<dbReference type="EMBL" id="KI669496">
    <property type="protein sequence ID" value="OCF36196.1"/>
    <property type="molecule type" value="Genomic_DNA"/>
</dbReference>
<gene>
    <name evidence="2" type="ORF">I316_02069</name>
</gene>
<accession>A0A1B9GYT2</accession>
<reference evidence="2 3" key="1">
    <citation type="submission" date="2013-07" db="EMBL/GenBank/DDBJ databases">
        <title>The Genome Sequence of Cryptococcus heveanensis BCC8398.</title>
        <authorList>
            <consortium name="The Broad Institute Genome Sequencing Platform"/>
            <person name="Cuomo C."/>
            <person name="Litvintseva A."/>
            <person name="Chen Y."/>
            <person name="Heitman J."/>
            <person name="Sun S."/>
            <person name="Springer D."/>
            <person name="Dromer F."/>
            <person name="Young S.K."/>
            <person name="Zeng Q."/>
            <person name="Gargeya S."/>
            <person name="Fitzgerald M."/>
            <person name="Abouelleil A."/>
            <person name="Alvarado L."/>
            <person name="Berlin A.M."/>
            <person name="Chapman S.B."/>
            <person name="Dewar J."/>
            <person name="Goldberg J."/>
            <person name="Griggs A."/>
            <person name="Gujja S."/>
            <person name="Hansen M."/>
            <person name="Howarth C."/>
            <person name="Imamovic A."/>
            <person name="Larimer J."/>
            <person name="McCowan C."/>
            <person name="Murphy C."/>
            <person name="Pearson M."/>
            <person name="Priest M."/>
            <person name="Roberts A."/>
            <person name="Saif S."/>
            <person name="Shea T."/>
            <person name="Sykes S."/>
            <person name="Wortman J."/>
            <person name="Nusbaum C."/>
            <person name="Birren B."/>
        </authorList>
    </citation>
    <scope>NUCLEOTIDE SEQUENCE [LARGE SCALE GENOMIC DNA]</scope>
    <source>
        <strain evidence="2 3">BCC8398</strain>
    </source>
</reference>
<keyword evidence="3" id="KW-1185">Reference proteome</keyword>
<feature type="region of interest" description="Disordered" evidence="1">
    <location>
        <begin position="1"/>
        <end position="72"/>
    </location>
</feature>
<evidence type="ECO:0000256" key="1">
    <source>
        <dbReference type="SAM" id="MobiDB-lite"/>
    </source>
</evidence>
<protein>
    <submittedName>
        <fullName evidence="2">Uncharacterized protein</fullName>
    </submittedName>
</protein>
<reference evidence="3" key="2">
    <citation type="submission" date="2013-12" db="EMBL/GenBank/DDBJ databases">
        <title>Evolution of pathogenesis and genome organization in the Tremellales.</title>
        <authorList>
            <person name="Cuomo C."/>
            <person name="Litvintseva A."/>
            <person name="Heitman J."/>
            <person name="Chen Y."/>
            <person name="Sun S."/>
            <person name="Springer D."/>
            <person name="Dromer F."/>
            <person name="Young S."/>
            <person name="Zeng Q."/>
            <person name="Chapman S."/>
            <person name="Gujja S."/>
            <person name="Saif S."/>
            <person name="Birren B."/>
        </authorList>
    </citation>
    <scope>NUCLEOTIDE SEQUENCE [LARGE SCALE GENOMIC DNA]</scope>
    <source>
        <strain evidence="3">BCC8398</strain>
    </source>
</reference>
<evidence type="ECO:0000313" key="2">
    <source>
        <dbReference type="EMBL" id="OCF36196.1"/>
    </source>
</evidence>
<organism evidence="2 3">
    <name type="scientific">Kwoniella heveanensis BCC8398</name>
    <dbReference type="NCBI Taxonomy" id="1296120"/>
    <lineage>
        <taxon>Eukaryota</taxon>
        <taxon>Fungi</taxon>
        <taxon>Dikarya</taxon>
        <taxon>Basidiomycota</taxon>
        <taxon>Agaricomycotina</taxon>
        <taxon>Tremellomycetes</taxon>
        <taxon>Tremellales</taxon>
        <taxon>Cryptococcaceae</taxon>
        <taxon>Kwoniella</taxon>
    </lineage>
</organism>
<feature type="compositionally biased region" description="Low complexity" evidence="1">
    <location>
        <begin position="29"/>
        <end position="51"/>
    </location>
</feature>
<sequence length="273" mass="29053">MPGLKVVSRGLQRVRSFNKKTSREKSHAEACPASPPLASASSPPAYSPSPSKSTDHGTPVTVTVTECDDHDPATEDARRAQLEARVRAAVEGLGADIADRQDAKKAADEHGVAVCDEKIVRDVHRLADKTEPLDHKAAQQLHADAKRYEKSDKHGKDKIAHKLCELVAKVVIHKVVGILLIAALTSVATTTIAALGDPVDVTDDAGNVIGEGNVLPDDDGTYDAYADTDGDGLYDTHVDNVTQTADGNFEADPGDVEDMGVFEALWDVVTSIF</sequence>